<keyword evidence="3" id="KW-1185">Reference proteome</keyword>
<reference evidence="2 3" key="1">
    <citation type="submission" date="2022-03" db="EMBL/GenBank/DDBJ databases">
        <title>Hymenobactersp. isolated from the air.</title>
        <authorList>
            <person name="Won M."/>
            <person name="Kwon S.-W."/>
        </authorList>
    </citation>
    <scope>NUCLEOTIDE SEQUENCE [LARGE SCALE GENOMIC DNA]</scope>
    <source>
        <strain evidence="2 3">KACC 21982</strain>
    </source>
</reference>
<evidence type="ECO:0000256" key="1">
    <source>
        <dbReference type="SAM" id="SignalP"/>
    </source>
</evidence>
<proteinExistence type="predicted"/>
<name>A0ABY4CTX1_9BACT</name>
<organism evidence="2 3">
    <name type="scientific">Hymenobacter tibetensis</name>
    <dbReference type="NCBI Taxonomy" id="497967"/>
    <lineage>
        <taxon>Bacteria</taxon>
        <taxon>Pseudomonadati</taxon>
        <taxon>Bacteroidota</taxon>
        <taxon>Cytophagia</taxon>
        <taxon>Cytophagales</taxon>
        <taxon>Hymenobacteraceae</taxon>
        <taxon>Hymenobacter</taxon>
    </lineage>
</organism>
<feature type="signal peptide" evidence="1">
    <location>
        <begin position="1"/>
        <end position="24"/>
    </location>
</feature>
<dbReference type="InterPro" id="IPR013783">
    <property type="entry name" value="Ig-like_fold"/>
</dbReference>
<sequence>MKTPLLFFFSMWFCVLNFASNAYAQPGSNTPIIYESRTPNGLWTAPSTWTATQNGVPVPDSYPVPGANNIITINNTVRLNTDYAVGGDDGLLTITPTGTLVDAGGHTLTIGDIRGNSKERLRVQSRSGGNALDLFKISFIKAIGTLAAPMQTSSCVTIANNTVLSAPSSITIGGNLTITQGNTAVEGLDGQGRGTLRVEGSIIATPGAVRNFVATNIFVNNTPFDCLAGPLPVELISFSARLEQAQVNVRWATASEMNAASFVVERSSDGKNFSTVATVAAAGTSAVRHDYQATDYGMRNGLNYYRLKQVDLDGTFSYTQVVPVQVGSATSKVEAYGSQGNLNVIVQVPGALQQLRVLDTMGRVLYTETLTAAPTELVKRSIPMPAAETRVYIVQAVTSEGVISKKFATTP</sequence>
<dbReference type="EMBL" id="CP094669">
    <property type="protein sequence ID" value="UOG73715.1"/>
    <property type="molecule type" value="Genomic_DNA"/>
</dbReference>
<accession>A0ABY4CTX1</accession>
<dbReference type="Proteomes" id="UP000831113">
    <property type="component" value="Chromosome"/>
</dbReference>
<evidence type="ECO:0000313" key="3">
    <source>
        <dbReference type="Proteomes" id="UP000831113"/>
    </source>
</evidence>
<dbReference type="RefSeq" id="WP_243796524.1">
    <property type="nucleotide sequence ID" value="NZ_CP094669.1"/>
</dbReference>
<gene>
    <name evidence="2" type="ORF">MTX78_16515</name>
</gene>
<evidence type="ECO:0000313" key="2">
    <source>
        <dbReference type="EMBL" id="UOG73715.1"/>
    </source>
</evidence>
<evidence type="ECO:0008006" key="4">
    <source>
        <dbReference type="Google" id="ProtNLM"/>
    </source>
</evidence>
<keyword evidence="1" id="KW-0732">Signal</keyword>
<protein>
    <recommendedName>
        <fullName evidence="4">T9SS type A sorting domain-containing protein</fullName>
    </recommendedName>
</protein>
<feature type="chain" id="PRO_5046446621" description="T9SS type A sorting domain-containing protein" evidence="1">
    <location>
        <begin position="25"/>
        <end position="411"/>
    </location>
</feature>
<dbReference type="Gene3D" id="2.60.40.10">
    <property type="entry name" value="Immunoglobulins"/>
    <property type="match status" value="1"/>
</dbReference>